<dbReference type="Proteomes" id="UP000617171">
    <property type="component" value="Unassembled WGS sequence"/>
</dbReference>
<organism evidence="1 2">
    <name type="scientific">Pseudomonas tehranensis</name>
    <dbReference type="NCBI Taxonomy" id="2745502"/>
    <lineage>
        <taxon>Bacteria</taxon>
        <taxon>Pseudomonadati</taxon>
        <taxon>Pseudomonadota</taxon>
        <taxon>Gammaproteobacteria</taxon>
        <taxon>Pseudomonadales</taxon>
        <taxon>Pseudomonadaceae</taxon>
        <taxon>Pseudomonas</taxon>
    </lineage>
</organism>
<reference evidence="1 2" key="1">
    <citation type="journal article" date="2020" name="Microorganisms">
        <title>Reliable Identification of Environmental Pseudomonas Isolates Using the rpoD Gene.</title>
        <authorList>
            <consortium name="The Broad Institute Genome Sequencing Platform"/>
            <person name="Girard L."/>
            <person name="Lood C."/>
            <person name="Rokni-Zadeh H."/>
            <person name="van Noort V."/>
            <person name="Lavigne R."/>
            <person name="De Mot R."/>
        </authorList>
    </citation>
    <scope>NUCLEOTIDE SEQUENCE [LARGE SCALE GENOMIC DNA]</scope>
    <source>
        <strain evidence="1 2">SWRI196</strain>
    </source>
</reference>
<comment type="caution">
    <text evidence="1">The sequence shown here is derived from an EMBL/GenBank/DDBJ whole genome shotgun (WGS) entry which is preliminary data.</text>
</comment>
<dbReference type="EMBL" id="JABWQV010000069">
    <property type="protein sequence ID" value="MBC3347547.1"/>
    <property type="molecule type" value="Genomic_DNA"/>
</dbReference>
<sequence>MIFVTAAKKTVGAGLLAKTAVHSTSMKLTHRFREQARSHRDCTGLVTIAGPCANEDGGMLNPRPD</sequence>
<evidence type="ECO:0000313" key="2">
    <source>
        <dbReference type="Proteomes" id="UP000617171"/>
    </source>
</evidence>
<gene>
    <name evidence="1" type="ORF">HU811_12975</name>
</gene>
<evidence type="ECO:0000313" key="1">
    <source>
        <dbReference type="EMBL" id="MBC3347547.1"/>
    </source>
</evidence>
<keyword evidence="2" id="KW-1185">Reference proteome</keyword>
<proteinExistence type="predicted"/>
<accession>A0ABR6USL7</accession>
<protein>
    <submittedName>
        <fullName evidence="1">Uncharacterized protein</fullName>
    </submittedName>
</protein>
<name>A0ABR6USL7_9PSED</name>
<dbReference type="RefSeq" id="WP_092456197.1">
    <property type="nucleotide sequence ID" value="NZ_JABWQV010000069.1"/>
</dbReference>